<keyword evidence="1" id="KW-0732">Signal</keyword>
<name>A0A816CMH5_9BILA</name>
<organism evidence="3 6">
    <name type="scientific">Didymodactylos carnosus</name>
    <dbReference type="NCBI Taxonomy" id="1234261"/>
    <lineage>
        <taxon>Eukaryota</taxon>
        <taxon>Metazoa</taxon>
        <taxon>Spiralia</taxon>
        <taxon>Gnathifera</taxon>
        <taxon>Rotifera</taxon>
        <taxon>Eurotatoria</taxon>
        <taxon>Bdelloidea</taxon>
        <taxon>Philodinida</taxon>
        <taxon>Philodinidae</taxon>
        <taxon>Didymodactylos</taxon>
    </lineage>
</organism>
<dbReference type="Proteomes" id="UP000682733">
    <property type="component" value="Unassembled WGS sequence"/>
</dbReference>
<proteinExistence type="predicted"/>
<reference evidence="3" key="1">
    <citation type="submission" date="2021-02" db="EMBL/GenBank/DDBJ databases">
        <authorList>
            <person name="Nowell W R."/>
        </authorList>
    </citation>
    <scope>NUCLEOTIDE SEQUENCE</scope>
</reference>
<dbReference type="EMBL" id="CAJOBC010109352">
    <property type="protein sequence ID" value="CAF4518763.1"/>
    <property type="molecule type" value="Genomic_DNA"/>
</dbReference>
<evidence type="ECO:0000313" key="3">
    <source>
        <dbReference type="EMBL" id="CAF1625299.1"/>
    </source>
</evidence>
<dbReference type="AlphaFoldDB" id="A0A816CMH5"/>
<dbReference type="EMBL" id="CAJNOQ010041914">
    <property type="protein sequence ID" value="CAF1625299.1"/>
    <property type="molecule type" value="Genomic_DNA"/>
</dbReference>
<keyword evidence="6" id="KW-1185">Reference proteome</keyword>
<dbReference type="Proteomes" id="UP000677228">
    <property type="component" value="Unassembled WGS sequence"/>
</dbReference>
<evidence type="ECO:0000313" key="6">
    <source>
        <dbReference type="Proteomes" id="UP000663829"/>
    </source>
</evidence>
<comment type="caution">
    <text evidence="3">The sequence shown here is derived from an EMBL/GenBank/DDBJ whole genome shotgun (WGS) entry which is preliminary data.</text>
</comment>
<accession>A0A816CMH5</accession>
<evidence type="ECO:0000313" key="5">
    <source>
        <dbReference type="EMBL" id="CAF4518763.1"/>
    </source>
</evidence>
<dbReference type="Proteomes" id="UP000681722">
    <property type="component" value="Unassembled WGS sequence"/>
</dbReference>
<protein>
    <submittedName>
        <fullName evidence="3">Uncharacterized protein</fullName>
    </submittedName>
</protein>
<dbReference type="OrthoDB" id="10041756at2759"/>
<gene>
    <name evidence="3" type="ORF">GPM918_LOCUS43999</name>
    <name evidence="2" type="ORF">OVA965_LOCUS24901</name>
    <name evidence="5" type="ORF">SRO942_LOCUS45668</name>
    <name evidence="4" type="ORF">TMI583_LOCUS25619</name>
</gene>
<feature type="chain" id="PRO_5036229705" evidence="1">
    <location>
        <begin position="17"/>
        <end position="134"/>
    </location>
</feature>
<dbReference type="EMBL" id="CAJOBA010036737">
    <property type="protein sequence ID" value="CAF4028584.1"/>
    <property type="molecule type" value="Genomic_DNA"/>
</dbReference>
<dbReference type="EMBL" id="CAJNOK010015200">
    <property type="protein sequence ID" value="CAF1220658.1"/>
    <property type="molecule type" value="Genomic_DNA"/>
</dbReference>
<evidence type="ECO:0000256" key="1">
    <source>
        <dbReference type="SAM" id="SignalP"/>
    </source>
</evidence>
<sequence length="134" mass="14232">MFFLAILAGICACGFGFDLAHVQTAQQQFEADARGLISDFYGTVLYKPLNHLVTTFSLLGAQLLAGIAENGIPAPNGRTTQMTEAEFRGFWNDLLAGILQPIEQAVQTAALLGAQVLAGIGTEGLNLSIGKRHL</sequence>
<dbReference type="Proteomes" id="UP000663829">
    <property type="component" value="Unassembled WGS sequence"/>
</dbReference>
<evidence type="ECO:0000313" key="4">
    <source>
        <dbReference type="EMBL" id="CAF4028584.1"/>
    </source>
</evidence>
<feature type="signal peptide" evidence="1">
    <location>
        <begin position="1"/>
        <end position="16"/>
    </location>
</feature>
<evidence type="ECO:0000313" key="2">
    <source>
        <dbReference type="EMBL" id="CAF1220658.1"/>
    </source>
</evidence>